<dbReference type="KEGG" id="aagg:ETAA8_43730"/>
<feature type="region of interest" description="Disordered" evidence="1">
    <location>
        <begin position="85"/>
        <end position="121"/>
    </location>
</feature>
<keyword evidence="4" id="KW-1185">Reference proteome</keyword>
<dbReference type="Gene3D" id="3.30.1340.30">
    <property type="match status" value="1"/>
</dbReference>
<evidence type="ECO:0000313" key="4">
    <source>
        <dbReference type="Proteomes" id="UP000315017"/>
    </source>
</evidence>
<dbReference type="Pfam" id="PF04972">
    <property type="entry name" value="BON"/>
    <property type="match status" value="1"/>
</dbReference>
<name>A0A517YGB5_9BACT</name>
<dbReference type="EMBL" id="CP036274">
    <property type="protein sequence ID" value="QDU29266.1"/>
    <property type="molecule type" value="Genomic_DNA"/>
</dbReference>
<dbReference type="RefSeq" id="WP_202921141.1">
    <property type="nucleotide sequence ID" value="NZ_CP036274.1"/>
</dbReference>
<feature type="domain" description="BON" evidence="2">
    <location>
        <begin position="12"/>
        <end position="80"/>
    </location>
</feature>
<sequence length="134" mass="14863">MALDNSPDTAEADRNLLQRVNGFLCQRCRWSHRALEVSVERGVAVVQGQVPTFYLRQVAVECIKRVAGVTQVVDLIQVADEPRQRHLTGNSNDGQESSFVSKQQRAEAEGTAGVANCKPRPHYDRHHPVSCIEG</sequence>
<evidence type="ECO:0000256" key="1">
    <source>
        <dbReference type="SAM" id="MobiDB-lite"/>
    </source>
</evidence>
<evidence type="ECO:0000259" key="2">
    <source>
        <dbReference type="PROSITE" id="PS50914"/>
    </source>
</evidence>
<organism evidence="3 4">
    <name type="scientific">Anatilimnocola aggregata</name>
    <dbReference type="NCBI Taxonomy" id="2528021"/>
    <lineage>
        <taxon>Bacteria</taxon>
        <taxon>Pseudomonadati</taxon>
        <taxon>Planctomycetota</taxon>
        <taxon>Planctomycetia</taxon>
        <taxon>Pirellulales</taxon>
        <taxon>Pirellulaceae</taxon>
        <taxon>Anatilimnocola</taxon>
    </lineage>
</organism>
<evidence type="ECO:0000313" key="3">
    <source>
        <dbReference type="EMBL" id="QDU29266.1"/>
    </source>
</evidence>
<proteinExistence type="predicted"/>
<dbReference type="Proteomes" id="UP000315017">
    <property type="component" value="Chromosome"/>
</dbReference>
<dbReference type="InterPro" id="IPR007055">
    <property type="entry name" value="BON_dom"/>
</dbReference>
<accession>A0A517YGB5</accession>
<gene>
    <name evidence="3" type="ORF">ETAA8_43730</name>
</gene>
<protein>
    <submittedName>
        <fullName evidence="3">BON domain protein</fullName>
    </submittedName>
</protein>
<dbReference type="PROSITE" id="PS50914">
    <property type="entry name" value="BON"/>
    <property type="match status" value="1"/>
</dbReference>
<reference evidence="3 4" key="1">
    <citation type="submission" date="2019-02" db="EMBL/GenBank/DDBJ databases">
        <title>Deep-cultivation of Planctomycetes and their phenomic and genomic characterization uncovers novel biology.</title>
        <authorList>
            <person name="Wiegand S."/>
            <person name="Jogler M."/>
            <person name="Boedeker C."/>
            <person name="Pinto D."/>
            <person name="Vollmers J."/>
            <person name="Rivas-Marin E."/>
            <person name="Kohn T."/>
            <person name="Peeters S.H."/>
            <person name="Heuer A."/>
            <person name="Rast P."/>
            <person name="Oberbeckmann S."/>
            <person name="Bunk B."/>
            <person name="Jeske O."/>
            <person name="Meyerdierks A."/>
            <person name="Storesund J.E."/>
            <person name="Kallscheuer N."/>
            <person name="Luecker S."/>
            <person name="Lage O.M."/>
            <person name="Pohl T."/>
            <person name="Merkel B.J."/>
            <person name="Hornburger P."/>
            <person name="Mueller R.-W."/>
            <person name="Bruemmer F."/>
            <person name="Labrenz M."/>
            <person name="Spormann A.M."/>
            <person name="Op den Camp H."/>
            <person name="Overmann J."/>
            <person name="Amann R."/>
            <person name="Jetten M.S.M."/>
            <person name="Mascher T."/>
            <person name="Medema M.H."/>
            <person name="Devos D.P."/>
            <person name="Kaster A.-K."/>
            <person name="Ovreas L."/>
            <person name="Rohde M."/>
            <person name="Galperin M.Y."/>
            <person name="Jogler C."/>
        </authorList>
    </citation>
    <scope>NUCLEOTIDE SEQUENCE [LARGE SCALE GENOMIC DNA]</scope>
    <source>
        <strain evidence="3 4">ETA_A8</strain>
    </source>
</reference>
<dbReference type="AlphaFoldDB" id="A0A517YGB5"/>
<feature type="compositionally biased region" description="Polar residues" evidence="1">
    <location>
        <begin position="87"/>
        <end position="103"/>
    </location>
</feature>